<feature type="chain" id="PRO_5018637893" description="Secreted protein" evidence="2">
    <location>
        <begin position="24"/>
        <end position="222"/>
    </location>
</feature>
<keyword evidence="2" id="KW-0732">Signal</keyword>
<name>A0A3S1AVR9_ELYCH</name>
<evidence type="ECO:0000313" key="3">
    <source>
        <dbReference type="EMBL" id="RUS73545.1"/>
    </source>
</evidence>
<feature type="compositionally biased region" description="Gly residues" evidence="1">
    <location>
        <begin position="157"/>
        <end position="168"/>
    </location>
</feature>
<sequence>MLQSCRFPLLCIGVAVVAVLTTAAPTEIPEETSPIADPREADGQPPSRPSLGGWSSLIGGLSRRRSSSDQESSRNGRRNNQPHSGGRRRGQQLVLASKDENPVDSDDVNAIDKTRRRGSDSKNRQEQETLFKTVATPQKRPEPEVSSTDQQAENDGEGGGRFGRGNGGRRGDKKNEDIEAEEVKSEGRRSKKNKDKSEAEQNESQPQGQQESNPDPSESQSV</sequence>
<organism evidence="3 4">
    <name type="scientific">Elysia chlorotica</name>
    <name type="common">Eastern emerald elysia</name>
    <name type="synonym">Sea slug</name>
    <dbReference type="NCBI Taxonomy" id="188477"/>
    <lineage>
        <taxon>Eukaryota</taxon>
        <taxon>Metazoa</taxon>
        <taxon>Spiralia</taxon>
        <taxon>Lophotrochozoa</taxon>
        <taxon>Mollusca</taxon>
        <taxon>Gastropoda</taxon>
        <taxon>Heterobranchia</taxon>
        <taxon>Euthyneura</taxon>
        <taxon>Panpulmonata</taxon>
        <taxon>Sacoglossa</taxon>
        <taxon>Placobranchoidea</taxon>
        <taxon>Plakobranchidae</taxon>
        <taxon>Elysia</taxon>
    </lineage>
</organism>
<feature type="compositionally biased region" description="Polar residues" evidence="1">
    <location>
        <begin position="202"/>
        <end position="222"/>
    </location>
</feature>
<comment type="caution">
    <text evidence="3">The sequence shown here is derived from an EMBL/GenBank/DDBJ whole genome shotgun (WGS) entry which is preliminary data.</text>
</comment>
<protein>
    <recommendedName>
        <fullName evidence="5">Secreted protein</fullName>
    </recommendedName>
</protein>
<evidence type="ECO:0000256" key="1">
    <source>
        <dbReference type="SAM" id="MobiDB-lite"/>
    </source>
</evidence>
<feature type="compositionally biased region" description="Basic and acidic residues" evidence="1">
    <location>
        <begin position="169"/>
        <end position="188"/>
    </location>
</feature>
<feature type="compositionally biased region" description="Basic and acidic residues" evidence="1">
    <location>
        <begin position="110"/>
        <end position="129"/>
    </location>
</feature>
<feature type="region of interest" description="Disordered" evidence="1">
    <location>
        <begin position="27"/>
        <end position="222"/>
    </location>
</feature>
<evidence type="ECO:0000256" key="2">
    <source>
        <dbReference type="SAM" id="SignalP"/>
    </source>
</evidence>
<feature type="compositionally biased region" description="Low complexity" evidence="1">
    <location>
        <begin position="27"/>
        <end position="36"/>
    </location>
</feature>
<reference evidence="3 4" key="1">
    <citation type="submission" date="2019-01" db="EMBL/GenBank/DDBJ databases">
        <title>A draft genome assembly of the solar-powered sea slug Elysia chlorotica.</title>
        <authorList>
            <person name="Cai H."/>
            <person name="Li Q."/>
            <person name="Fang X."/>
            <person name="Li J."/>
            <person name="Curtis N.E."/>
            <person name="Altenburger A."/>
            <person name="Shibata T."/>
            <person name="Feng M."/>
            <person name="Maeda T."/>
            <person name="Schwartz J.A."/>
            <person name="Shigenobu S."/>
            <person name="Lundholm N."/>
            <person name="Nishiyama T."/>
            <person name="Yang H."/>
            <person name="Hasebe M."/>
            <person name="Li S."/>
            <person name="Pierce S.K."/>
            <person name="Wang J."/>
        </authorList>
    </citation>
    <scope>NUCLEOTIDE SEQUENCE [LARGE SCALE GENOMIC DNA]</scope>
    <source>
        <strain evidence="3">EC2010</strain>
        <tissue evidence="3">Whole organism of an adult</tissue>
    </source>
</reference>
<feature type="non-terminal residue" evidence="3">
    <location>
        <position position="222"/>
    </location>
</feature>
<dbReference type="EMBL" id="RQTK01000926">
    <property type="protein sequence ID" value="RUS73545.1"/>
    <property type="molecule type" value="Genomic_DNA"/>
</dbReference>
<gene>
    <name evidence="3" type="ORF">EGW08_018703</name>
</gene>
<evidence type="ECO:0008006" key="5">
    <source>
        <dbReference type="Google" id="ProtNLM"/>
    </source>
</evidence>
<proteinExistence type="predicted"/>
<dbReference type="AlphaFoldDB" id="A0A3S1AVR9"/>
<feature type="compositionally biased region" description="Low complexity" evidence="1">
    <location>
        <begin position="50"/>
        <end position="61"/>
    </location>
</feature>
<accession>A0A3S1AVR9</accession>
<dbReference type="Proteomes" id="UP000271974">
    <property type="component" value="Unassembled WGS sequence"/>
</dbReference>
<feature type="signal peptide" evidence="2">
    <location>
        <begin position="1"/>
        <end position="23"/>
    </location>
</feature>
<evidence type="ECO:0000313" key="4">
    <source>
        <dbReference type="Proteomes" id="UP000271974"/>
    </source>
</evidence>
<keyword evidence="4" id="KW-1185">Reference proteome</keyword>